<keyword evidence="3" id="KW-0472">Membrane</keyword>
<proteinExistence type="predicted"/>
<dbReference type="RefSeq" id="WP_120747508.1">
    <property type="nucleotide sequence ID" value="NZ_RBAH01000007.1"/>
</dbReference>
<dbReference type="SUPFAM" id="SSF53850">
    <property type="entry name" value="Periplasmic binding protein-like II"/>
    <property type="match status" value="1"/>
</dbReference>
<keyword evidence="4" id="KW-0564">Palmitate</keyword>
<feature type="signal peptide" evidence="7">
    <location>
        <begin position="1"/>
        <end position="24"/>
    </location>
</feature>
<reference evidence="8 9" key="1">
    <citation type="journal article" date="2007" name="Int. J. Syst. Evol. Microbiol.">
        <title>Paenibacillus ginsengarvi sp. nov., isolated from soil from ginseng cultivation.</title>
        <authorList>
            <person name="Yoon M.H."/>
            <person name="Ten L.N."/>
            <person name="Im W.T."/>
        </authorList>
    </citation>
    <scope>NUCLEOTIDE SEQUENCE [LARGE SCALE GENOMIC DNA]</scope>
    <source>
        <strain evidence="8 9">KCTC 13059</strain>
    </source>
</reference>
<dbReference type="Gene3D" id="3.40.190.10">
    <property type="entry name" value="Periplasmic binding protein-like II"/>
    <property type="match status" value="1"/>
</dbReference>
<evidence type="ECO:0000256" key="3">
    <source>
        <dbReference type="ARBA" id="ARBA00023136"/>
    </source>
</evidence>
<organism evidence="8 9">
    <name type="scientific">Paenibacillus ginsengarvi</name>
    <dbReference type="NCBI Taxonomy" id="400777"/>
    <lineage>
        <taxon>Bacteria</taxon>
        <taxon>Bacillati</taxon>
        <taxon>Bacillota</taxon>
        <taxon>Bacilli</taxon>
        <taxon>Bacillales</taxon>
        <taxon>Paenibacillaceae</taxon>
        <taxon>Paenibacillus</taxon>
    </lineage>
</organism>
<evidence type="ECO:0000313" key="8">
    <source>
        <dbReference type="EMBL" id="RKN84766.1"/>
    </source>
</evidence>
<keyword evidence="1" id="KW-1003">Cell membrane</keyword>
<gene>
    <name evidence="8" type="ORF">D7M11_12320</name>
</gene>
<evidence type="ECO:0000256" key="6">
    <source>
        <dbReference type="SAM" id="MobiDB-lite"/>
    </source>
</evidence>
<dbReference type="OrthoDB" id="1992988at2"/>
<comment type="caution">
    <text evidence="8">The sequence shown here is derived from an EMBL/GenBank/DDBJ whole genome shotgun (WGS) entry which is preliminary data.</text>
</comment>
<evidence type="ECO:0000256" key="5">
    <source>
        <dbReference type="ARBA" id="ARBA00023288"/>
    </source>
</evidence>
<keyword evidence="9" id="KW-1185">Reference proteome</keyword>
<dbReference type="InterPro" id="IPR006059">
    <property type="entry name" value="SBP"/>
</dbReference>
<evidence type="ECO:0000256" key="7">
    <source>
        <dbReference type="SAM" id="SignalP"/>
    </source>
</evidence>
<feature type="region of interest" description="Disordered" evidence="6">
    <location>
        <begin position="30"/>
        <end position="51"/>
    </location>
</feature>
<keyword evidence="2 7" id="KW-0732">Signal</keyword>
<keyword evidence="5" id="KW-0449">Lipoprotein</keyword>
<dbReference type="Pfam" id="PF01547">
    <property type="entry name" value="SBP_bac_1"/>
    <property type="match status" value="1"/>
</dbReference>
<evidence type="ECO:0000313" key="9">
    <source>
        <dbReference type="Proteomes" id="UP000282311"/>
    </source>
</evidence>
<sequence>MNTYKSLRTWAAGSALLSLTLVTACGGTSGSQAGGADGTASSGEKGKEAGTAGPFTLTVSVMTSNRVLEMAKMKFEESHPNAKVEIKESIAAPVSDGKTVIRTMGAKTDPKDLEKFVSTVNTELMSGKASDIIITDGSFPYKKYADKKLLEPINELMKNDGSFKRDDYYANVFDAMLYKKAIYALPAKLSINWLLGNQAVLGGAKFDDGKWTWDDFKATAESITREAAKNGNTSSYAMIATSGEQLLSKMVDSSFAKLVDYTNKKFDSELFANMLKLSKSMADSKLITPERPERADTMFQSFNPNQYEDMILLSQMQFDGKGAFYKVPSFNEAKGLSFTSDMLLSINAKSGHKKEAWEFVKLLLSEDMQKMKEMSGFAVNRKASLERQAQLKEIGQSDGKNQIRIMGKDGKEFKPRAPEQKDIDMIEAALSGLQLYAEIDPKVRAIIEQESGPFFSGQKTAEDTAKTVQAKVNTYLQE</sequence>
<dbReference type="PANTHER" id="PTHR43649:SF33">
    <property type="entry name" value="POLYGALACTURONAN_RHAMNOGALACTURONAN-BINDING PROTEIN YTCQ"/>
    <property type="match status" value="1"/>
</dbReference>
<accession>A0A3B0CL93</accession>
<dbReference type="InterPro" id="IPR050490">
    <property type="entry name" value="Bact_solute-bd_prot1"/>
</dbReference>
<name>A0A3B0CL93_9BACL</name>
<evidence type="ECO:0000256" key="4">
    <source>
        <dbReference type="ARBA" id="ARBA00023139"/>
    </source>
</evidence>
<dbReference type="PROSITE" id="PS51257">
    <property type="entry name" value="PROKAR_LIPOPROTEIN"/>
    <property type="match status" value="1"/>
</dbReference>
<dbReference type="EMBL" id="RBAH01000007">
    <property type="protein sequence ID" value="RKN84766.1"/>
    <property type="molecule type" value="Genomic_DNA"/>
</dbReference>
<protein>
    <submittedName>
        <fullName evidence="8">Extracellular solute-binding protein</fullName>
    </submittedName>
</protein>
<evidence type="ECO:0000256" key="1">
    <source>
        <dbReference type="ARBA" id="ARBA00022475"/>
    </source>
</evidence>
<dbReference type="AlphaFoldDB" id="A0A3B0CL93"/>
<evidence type="ECO:0000256" key="2">
    <source>
        <dbReference type="ARBA" id="ARBA00022729"/>
    </source>
</evidence>
<dbReference type="Proteomes" id="UP000282311">
    <property type="component" value="Unassembled WGS sequence"/>
</dbReference>
<feature type="chain" id="PRO_5038817108" evidence="7">
    <location>
        <begin position="25"/>
        <end position="478"/>
    </location>
</feature>
<dbReference type="PANTHER" id="PTHR43649">
    <property type="entry name" value="ARABINOSE-BINDING PROTEIN-RELATED"/>
    <property type="match status" value="1"/>
</dbReference>